<dbReference type="STRING" id="554065.E1ZSK1"/>
<reference evidence="4 5" key="1">
    <citation type="journal article" date="2010" name="Plant Cell">
        <title>The Chlorella variabilis NC64A genome reveals adaptation to photosymbiosis, coevolution with viruses, and cryptic sex.</title>
        <authorList>
            <person name="Blanc G."/>
            <person name="Duncan G."/>
            <person name="Agarkova I."/>
            <person name="Borodovsky M."/>
            <person name="Gurnon J."/>
            <person name="Kuo A."/>
            <person name="Lindquist E."/>
            <person name="Lucas S."/>
            <person name="Pangilinan J."/>
            <person name="Polle J."/>
            <person name="Salamov A."/>
            <person name="Terry A."/>
            <person name="Yamada T."/>
            <person name="Dunigan D.D."/>
            <person name="Grigoriev I.V."/>
            <person name="Claverie J.M."/>
            <person name="Van Etten J.L."/>
        </authorList>
    </citation>
    <scope>NUCLEOTIDE SEQUENCE [LARGE SCALE GENOMIC DNA]</scope>
    <source>
        <strain evidence="4 5">NC64A</strain>
    </source>
</reference>
<accession>E1ZSK1</accession>
<organism evidence="5">
    <name type="scientific">Chlorella variabilis</name>
    <name type="common">Green alga</name>
    <dbReference type="NCBI Taxonomy" id="554065"/>
    <lineage>
        <taxon>Eukaryota</taxon>
        <taxon>Viridiplantae</taxon>
        <taxon>Chlorophyta</taxon>
        <taxon>core chlorophytes</taxon>
        <taxon>Trebouxiophyceae</taxon>
        <taxon>Chlorellales</taxon>
        <taxon>Chlorellaceae</taxon>
        <taxon>Chlorella clade</taxon>
        <taxon>Chlorella</taxon>
    </lineage>
</organism>
<evidence type="ECO:0000313" key="4">
    <source>
        <dbReference type="EMBL" id="EFN51118.1"/>
    </source>
</evidence>
<proteinExistence type="predicted"/>
<sequence>MQHQVAVEGYGSGAELDFGLLEGKWRLEYTTARDVLPLVAPQRLPAPLQVGRIWQQFSSLEEGRVQNIIEAHLPPLPLLGAAGLGLSLVVEAGYEARTARSIALTFRQAGFRDVELSPELQNLLASPLLPRGWWNQQLLLALKQLSGSVPLTSRLPGTTSDQQRPVGLNYMLTYLDEDMLIGRAQGNGGVFVFTRDAEAQEAAH</sequence>
<name>E1ZSK1_CHLVA</name>
<dbReference type="KEGG" id="cvr:CHLNCDRAFT_141300"/>
<dbReference type="GeneID" id="17350626"/>
<evidence type="ECO:0000313" key="5">
    <source>
        <dbReference type="Proteomes" id="UP000008141"/>
    </source>
</evidence>
<dbReference type="AlphaFoldDB" id="E1ZSK1"/>
<dbReference type="Proteomes" id="UP000008141">
    <property type="component" value="Unassembled WGS sequence"/>
</dbReference>
<comment type="subcellular location">
    <subcellularLocation>
        <location evidence="1">Plastid</location>
    </subcellularLocation>
</comment>
<dbReference type="OMA" id="QNIIEAH"/>
<dbReference type="PANTHER" id="PTHR31906">
    <property type="entry name" value="PLASTID-LIPID-ASSOCIATED PROTEIN 4, CHLOROPLASTIC-RELATED"/>
    <property type="match status" value="1"/>
</dbReference>
<dbReference type="InterPro" id="IPR039633">
    <property type="entry name" value="PAP"/>
</dbReference>
<evidence type="ECO:0000256" key="1">
    <source>
        <dbReference type="ARBA" id="ARBA00004474"/>
    </source>
</evidence>
<keyword evidence="5" id="KW-1185">Reference proteome</keyword>
<dbReference type="Pfam" id="PF04755">
    <property type="entry name" value="PAP_fibrillin"/>
    <property type="match status" value="1"/>
</dbReference>
<keyword evidence="2" id="KW-0934">Plastid</keyword>
<dbReference type="eggNOG" id="ENOG502QRYX">
    <property type="taxonomic scope" value="Eukaryota"/>
</dbReference>
<feature type="domain" description="Plastid lipid-associated protein/fibrillin conserved" evidence="3">
    <location>
        <begin position="19"/>
        <end position="193"/>
    </location>
</feature>
<dbReference type="InParanoid" id="E1ZSK1"/>
<dbReference type="OrthoDB" id="550273at2759"/>
<dbReference type="EMBL" id="GL433867">
    <property type="protein sequence ID" value="EFN51118.1"/>
    <property type="molecule type" value="Genomic_DNA"/>
</dbReference>
<dbReference type="RefSeq" id="XP_005843220.1">
    <property type="nucleotide sequence ID" value="XM_005843158.1"/>
</dbReference>
<evidence type="ECO:0000259" key="3">
    <source>
        <dbReference type="Pfam" id="PF04755"/>
    </source>
</evidence>
<evidence type="ECO:0000256" key="2">
    <source>
        <dbReference type="ARBA" id="ARBA00022640"/>
    </source>
</evidence>
<gene>
    <name evidence="4" type="ORF">CHLNCDRAFT_141300</name>
</gene>
<dbReference type="FunCoup" id="E1ZSK1">
    <property type="interactions" value="416"/>
</dbReference>
<dbReference type="InterPro" id="IPR006843">
    <property type="entry name" value="PAP/fibrillin_dom"/>
</dbReference>
<protein>
    <recommendedName>
        <fullName evidence="3">Plastid lipid-associated protein/fibrillin conserved domain-containing protein</fullName>
    </recommendedName>
</protein>
<dbReference type="GO" id="GO:0009536">
    <property type="term" value="C:plastid"/>
    <property type="evidence" value="ECO:0007669"/>
    <property type="project" value="UniProtKB-SubCell"/>
</dbReference>